<organism evidence="10 11">
    <name type="scientific">Kroppenstedtia pulmonis</name>
    <dbReference type="NCBI Taxonomy" id="1380685"/>
    <lineage>
        <taxon>Bacteria</taxon>
        <taxon>Bacillati</taxon>
        <taxon>Bacillota</taxon>
        <taxon>Bacilli</taxon>
        <taxon>Bacillales</taxon>
        <taxon>Thermoactinomycetaceae</taxon>
        <taxon>Kroppenstedtia</taxon>
    </lineage>
</organism>
<evidence type="ECO:0000313" key="11">
    <source>
        <dbReference type="Proteomes" id="UP000503088"/>
    </source>
</evidence>
<keyword evidence="4 7" id="KW-0521">NADP</keyword>
<dbReference type="PIRSF" id="PIRSF000232">
    <property type="entry name" value="YdjA"/>
    <property type="match status" value="1"/>
</dbReference>
<dbReference type="InterPro" id="IPR000415">
    <property type="entry name" value="Nitroreductase-like"/>
</dbReference>
<dbReference type="Proteomes" id="UP000503088">
    <property type="component" value="Chromosome"/>
</dbReference>
<evidence type="ECO:0000259" key="9">
    <source>
        <dbReference type="Pfam" id="PF00881"/>
    </source>
</evidence>
<evidence type="ECO:0000256" key="5">
    <source>
        <dbReference type="ARBA" id="ARBA00023002"/>
    </source>
</evidence>
<comment type="similarity">
    <text evidence="1 7">Belongs to the nitroreductase family.</text>
</comment>
<dbReference type="EMBL" id="CP048104">
    <property type="protein sequence ID" value="QKG83503.1"/>
    <property type="molecule type" value="Genomic_DNA"/>
</dbReference>
<dbReference type="PANTHER" id="PTHR43821:SF1">
    <property type="entry name" value="NAD(P)H NITROREDUCTASE YDJA-RELATED"/>
    <property type="match status" value="1"/>
</dbReference>
<evidence type="ECO:0000256" key="3">
    <source>
        <dbReference type="ARBA" id="ARBA00022643"/>
    </source>
</evidence>
<evidence type="ECO:0000256" key="8">
    <source>
        <dbReference type="PIRSR" id="PIRSR000232-1"/>
    </source>
</evidence>
<dbReference type="EC" id="1.-.-.-" evidence="7"/>
<evidence type="ECO:0000256" key="1">
    <source>
        <dbReference type="ARBA" id="ARBA00007118"/>
    </source>
</evidence>
<dbReference type="InterPro" id="IPR029479">
    <property type="entry name" value="Nitroreductase"/>
</dbReference>
<protein>
    <recommendedName>
        <fullName evidence="7">Putative NAD(P)H nitroreductase</fullName>
        <ecNumber evidence="7">1.-.-.-</ecNumber>
    </recommendedName>
</protein>
<comment type="cofactor">
    <cofactor evidence="8">
        <name>FMN</name>
        <dbReference type="ChEBI" id="CHEBI:58210"/>
    </cofactor>
    <text evidence="8">Binds 1 FMN per subunit.</text>
</comment>
<evidence type="ECO:0000256" key="7">
    <source>
        <dbReference type="PIRNR" id="PIRNR000232"/>
    </source>
</evidence>
<evidence type="ECO:0000256" key="2">
    <source>
        <dbReference type="ARBA" id="ARBA00022630"/>
    </source>
</evidence>
<keyword evidence="11" id="KW-1185">Reference proteome</keyword>
<accession>A0A7D3Y077</accession>
<dbReference type="AlphaFoldDB" id="A0A7D3Y077"/>
<dbReference type="InterPro" id="IPR026021">
    <property type="entry name" value="YdjA-like"/>
</dbReference>
<sequence length="189" mass="21507">MDLKQAIRTRRSIGKVGTGVPDRQLIEKVLEAARWAPNHHMTQPWKFIVLTGDARKRLGSVLKELKAEEMTPEERKLRAEQLEQTARKPLRAPVVIAVAVTPSDDPRVEEVEEICAVAAGVQNALLTAHVLGLGAIWRTGKPTYTEKMKSFFKLGERDQMLGFIYLGYPSMLPKERPREPLKEKVEWWN</sequence>
<proteinExistence type="inferred from homology"/>
<dbReference type="Pfam" id="PF00881">
    <property type="entry name" value="Nitroreductase"/>
    <property type="match status" value="1"/>
</dbReference>
<dbReference type="GO" id="GO:0016491">
    <property type="term" value="F:oxidoreductase activity"/>
    <property type="evidence" value="ECO:0007669"/>
    <property type="project" value="UniProtKB-UniRule"/>
</dbReference>
<evidence type="ECO:0000313" key="10">
    <source>
        <dbReference type="EMBL" id="QKG83503.1"/>
    </source>
</evidence>
<dbReference type="KEGG" id="kpul:GXN76_02790"/>
<keyword evidence="2 7" id="KW-0285">Flavoprotein</keyword>
<keyword evidence="3 7" id="KW-0288">FMN</keyword>
<dbReference type="SUPFAM" id="SSF55469">
    <property type="entry name" value="FMN-dependent nitroreductase-like"/>
    <property type="match status" value="1"/>
</dbReference>
<gene>
    <name evidence="10" type="ORF">GXN76_02790</name>
</gene>
<dbReference type="InterPro" id="IPR052530">
    <property type="entry name" value="NAD(P)H_nitroreductase"/>
</dbReference>
<feature type="binding site" evidence="8">
    <location>
        <position position="39"/>
    </location>
    <ligand>
        <name>FMN</name>
        <dbReference type="ChEBI" id="CHEBI:58210"/>
        <note>ligand shared between dimeric partners</note>
    </ligand>
</feature>
<feature type="domain" description="Nitroreductase" evidence="9">
    <location>
        <begin position="7"/>
        <end position="168"/>
    </location>
</feature>
<name>A0A7D3Y077_9BACL</name>
<feature type="binding site" description="in other chain" evidence="8">
    <location>
        <begin position="137"/>
        <end position="139"/>
    </location>
    <ligand>
        <name>FMN</name>
        <dbReference type="ChEBI" id="CHEBI:58210"/>
        <note>ligand shared between dimeric partners</note>
    </ligand>
</feature>
<keyword evidence="6 7" id="KW-0520">NAD</keyword>
<feature type="binding site" description="in other chain" evidence="8">
    <location>
        <begin position="10"/>
        <end position="12"/>
    </location>
    <ligand>
        <name>FMN</name>
        <dbReference type="ChEBI" id="CHEBI:58210"/>
        <note>ligand shared between dimeric partners</note>
    </ligand>
</feature>
<dbReference type="CDD" id="cd02135">
    <property type="entry name" value="YdjA-like"/>
    <property type="match status" value="1"/>
</dbReference>
<dbReference type="PANTHER" id="PTHR43821">
    <property type="entry name" value="NAD(P)H NITROREDUCTASE YDJA-RELATED"/>
    <property type="match status" value="1"/>
</dbReference>
<keyword evidence="5 7" id="KW-0560">Oxidoreductase</keyword>
<dbReference type="RefSeq" id="WP_173220302.1">
    <property type="nucleotide sequence ID" value="NZ_CP048104.1"/>
</dbReference>
<dbReference type="Gene3D" id="3.40.109.10">
    <property type="entry name" value="NADH Oxidase"/>
    <property type="match status" value="1"/>
</dbReference>
<reference evidence="10 11" key="1">
    <citation type="submission" date="2020-01" db="EMBL/GenBank/DDBJ databases">
        <authorList>
            <person name="Gulvik C.A."/>
            <person name="Batra D.G."/>
        </authorList>
    </citation>
    <scope>NUCLEOTIDE SEQUENCE [LARGE SCALE GENOMIC DNA]</scope>
    <source>
        <strain evidence="10 11">W9323</strain>
    </source>
</reference>
<evidence type="ECO:0000256" key="6">
    <source>
        <dbReference type="ARBA" id="ARBA00023027"/>
    </source>
</evidence>
<evidence type="ECO:0000256" key="4">
    <source>
        <dbReference type="ARBA" id="ARBA00022857"/>
    </source>
</evidence>